<comment type="caution">
    <text evidence="9">The sequence shown here is derived from an EMBL/GenBank/DDBJ whole genome shotgun (WGS) entry which is preliminary data.</text>
</comment>
<evidence type="ECO:0000256" key="3">
    <source>
        <dbReference type="ARBA" id="ARBA00005738"/>
    </source>
</evidence>
<dbReference type="SMART" id="SM01077">
    <property type="entry name" value="Cg6151-P"/>
    <property type="match status" value="1"/>
</dbReference>
<keyword evidence="4 8" id="KW-0812">Transmembrane</keyword>
<feature type="transmembrane region" description="Helical" evidence="8">
    <location>
        <begin position="21"/>
        <end position="47"/>
    </location>
</feature>
<evidence type="ECO:0000256" key="1">
    <source>
        <dbReference type="ARBA" id="ARBA00003246"/>
    </source>
</evidence>
<feature type="transmembrane region" description="Helical" evidence="8">
    <location>
        <begin position="67"/>
        <end position="85"/>
    </location>
</feature>
<comment type="subcellular location">
    <subcellularLocation>
        <location evidence="2">Golgi apparatus membrane</location>
        <topology evidence="2">Multi-pass membrane protein</topology>
    </subcellularLocation>
</comment>
<organism evidence="9 10">
    <name type="scientific">Phyllosticta capitalensis</name>
    <dbReference type="NCBI Taxonomy" id="121624"/>
    <lineage>
        <taxon>Eukaryota</taxon>
        <taxon>Fungi</taxon>
        <taxon>Dikarya</taxon>
        <taxon>Ascomycota</taxon>
        <taxon>Pezizomycotina</taxon>
        <taxon>Dothideomycetes</taxon>
        <taxon>Dothideomycetes incertae sedis</taxon>
        <taxon>Botryosphaeriales</taxon>
        <taxon>Phyllostictaceae</taxon>
        <taxon>Phyllosticta</taxon>
    </lineage>
</organism>
<comment type="similarity">
    <text evidence="3">Belongs to the TVP18 family.</text>
</comment>
<comment type="function">
    <text evidence="1">Golgi membrane protein involved in vesicular trafficking.</text>
</comment>
<evidence type="ECO:0000256" key="7">
    <source>
        <dbReference type="ARBA" id="ARBA00023136"/>
    </source>
</evidence>
<evidence type="ECO:0000313" key="9">
    <source>
        <dbReference type="EMBL" id="KAK8238459.1"/>
    </source>
</evidence>
<keyword evidence="7 8" id="KW-0472">Membrane</keyword>
<accession>A0ABR1YTZ3</accession>
<evidence type="ECO:0000256" key="6">
    <source>
        <dbReference type="ARBA" id="ARBA00023034"/>
    </source>
</evidence>
<reference evidence="9 10" key="1">
    <citation type="submission" date="2024-04" db="EMBL/GenBank/DDBJ databases">
        <title>Phyllosticta paracitricarpa is synonymous to the EU quarantine fungus P. citricarpa based on phylogenomic analyses.</title>
        <authorList>
            <consortium name="Lawrence Berkeley National Laboratory"/>
            <person name="Van Ingen-Buijs V.A."/>
            <person name="Van Westerhoven A.C."/>
            <person name="Haridas S."/>
            <person name="Skiadas P."/>
            <person name="Martin F."/>
            <person name="Groenewald J.Z."/>
            <person name="Crous P.W."/>
            <person name="Seidl M.F."/>
        </authorList>
    </citation>
    <scope>NUCLEOTIDE SEQUENCE [LARGE SCALE GENOMIC DNA]</scope>
    <source>
        <strain evidence="9 10">CBS 123374</strain>
    </source>
</reference>
<dbReference type="Pfam" id="PF10233">
    <property type="entry name" value="Cg6151-P"/>
    <property type="match status" value="1"/>
</dbReference>
<keyword evidence="5 8" id="KW-1133">Transmembrane helix</keyword>
<protein>
    <submittedName>
        <fullName evidence="9">Golgi apparatus membrane protein tvp18</fullName>
    </submittedName>
</protein>
<dbReference type="Proteomes" id="UP001492380">
    <property type="component" value="Unassembled WGS sequence"/>
</dbReference>
<name>A0ABR1YTZ3_9PEZI</name>
<gene>
    <name evidence="9" type="ORF">HDK90DRAFT_411664</name>
</gene>
<sequence>MTFREELKSRNFSIYGQWTGILCVILCFAMGIANIFSGFPIIVFSIICLQVLPPGFSQDNKHLICVSRAFSPVIFFVEVAFLLKLPIWSEGFRSFFRRLQENWPRIVMYLVMSVVLWISLVGGASSLIVPAIFLLFAGLFYLLAALKNQDFQSSKILGGQGVAQMII</sequence>
<feature type="transmembrane region" description="Helical" evidence="8">
    <location>
        <begin position="128"/>
        <end position="146"/>
    </location>
</feature>
<keyword evidence="10" id="KW-1185">Reference proteome</keyword>
<evidence type="ECO:0000256" key="2">
    <source>
        <dbReference type="ARBA" id="ARBA00004653"/>
    </source>
</evidence>
<dbReference type="EMBL" id="JBBWRZ010000004">
    <property type="protein sequence ID" value="KAK8238459.1"/>
    <property type="molecule type" value="Genomic_DNA"/>
</dbReference>
<dbReference type="PANTHER" id="PTHR13314">
    <property type="entry name" value="CALCIUM CHANNEL FLOWER HOMOLOG"/>
    <property type="match status" value="1"/>
</dbReference>
<keyword evidence="6" id="KW-0333">Golgi apparatus</keyword>
<feature type="transmembrane region" description="Helical" evidence="8">
    <location>
        <begin position="106"/>
        <end position="122"/>
    </location>
</feature>
<evidence type="ECO:0000313" key="10">
    <source>
        <dbReference type="Proteomes" id="UP001492380"/>
    </source>
</evidence>
<evidence type="ECO:0000256" key="8">
    <source>
        <dbReference type="SAM" id="Phobius"/>
    </source>
</evidence>
<evidence type="ECO:0000256" key="4">
    <source>
        <dbReference type="ARBA" id="ARBA00022692"/>
    </source>
</evidence>
<dbReference type="InterPro" id="IPR019365">
    <property type="entry name" value="TVP18/Ca-channel_flower"/>
</dbReference>
<dbReference type="PANTHER" id="PTHR13314:SF2">
    <property type="entry name" value="CALCIUM CHANNEL FLOWER HOMOLOG"/>
    <property type="match status" value="1"/>
</dbReference>
<evidence type="ECO:0000256" key="5">
    <source>
        <dbReference type="ARBA" id="ARBA00022989"/>
    </source>
</evidence>
<proteinExistence type="inferred from homology"/>